<evidence type="ECO:0000256" key="5">
    <source>
        <dbReference type="ARBA" id="ARBA00023277"/>
    </source>
</evidence>
<dbReference type="InterPro" id="IPR011330">
    <property type="entry name" value="Glyco_hydro/deAcase_b/a-brl"/>
</dbReference>
<evidence type="ECO:0000313" key="6">
    <source>
        <dbReference type="EMBL" id="MDT8999919.1"/>
    </source>
</evidence>
<dbReference type="Gene3D" id="3.20.20.370">
    <property type="entry name" value="Glycoside hydrolase/deacetylase"/>
    <property type="match status" value="1"/>
</dbReference>
<keyword evidence="2" id="KW-0479">Metal-binding</keyword>
<dbReference type="PANTHER" id="PTHR31609:SF1">
    <property type="entry name" value="CARBOHYDRATE DEACETYLASE"/>
    <property type="match status" value="1"/>
</dbReference>
<comment type="caution">
    <text evidence="6">The sequence shown here is derived from an EMBL/GenBank/DDBJ whole genome shotgun (WGS) entry which is preliminary data.</text>
</comment>
<evidence type="ECO:0000313" key="7">
    <source>
        <dbReference type="Proteomes" id="UP001246372"/>
    </source>
</evidence>
<keyword evidence="3" id="KW-0378">Hydrolase</keyword>
<gene>
    <name evidence="6" type="ORF">RQP53_11650</name>
</gene>
<sequence length="315" mass="34206">MNRLQWLEKLGLRPGERAVVLHADDVGLCQATLEAYRRIHADGCLSSASVMAPSPWLPALAELCQRGDHDLGVHLVLNSEWSSFRFAPVSGLAAASSLVDAQGYFWASARDTHAHARPGEVRQELEAQIQRLRSLGLSPSHLDSHMLTLVAPGLLSIYADLGLTHGLPISLIRLSAEGLARLCNIGAEAAQRAHGELLQATAAGQVLFDAWAELPLNDAGDRFSHCQRLLGGLPEGVSLLISHPAVDAPELRALAPDWAARVADTCLHLDPRLPKALEAEGLKLLRMRELMQAWRELQPGAATGERFRAWPRPAH</sequence>
<dbReference type="CDD" id="cd10802">
    <property type="entry name" value="YdjC_TTHB029_like"/>
    <property type="match status" value="1"/>
</dbReference>
<dbReference type="InterPro" id="IPR006879">
    <property type="entry name" value="YdjC-like"/>
</dbReference>
<proteinExistence type="predicted"/>
<dbReference type="RefSeq" id="WP_315650471.1">
    <property type="nucleotide sequence ID" value="NZ_JAVXZY010000004.1"/>
</dbReference>
<keyword evidence="4" id="KW-0460">Magnesium</keyword>
<keyword evidence="7" id="KW-1185">Reference proteome</keyword>
<dbReference type="EMBL" id="JAVXZY010000004">
    <property type="protein sequence ID" value="MDT8999919.1"/>
    <property type="molecule type" value="Genomic_DNA"/>
</dbReference>
<accession>A0ABU3PBH2</accession>
<evidence type="ECO:0000256" key="1">
    <source>
        <dbReference type="ARBA" id="ARBA00001946"/>
    </source>
</evidence>
<keyword evidence="5" id="KW-0119">Carbohydrate metabolism</keyword>
<dbReference type="Pfam" id="PF04794">
    <property type="entry name" value="YdjC"/>
    <property type="match status" value="1"/>
</dbReference>
<evidence type="ECO:0000256" key="3">
    <source>
        <dbReference type="ARBA" id="ARBA00022801"/>
    </source>
</evidence>
<protein>
    <submittedName>
        <fullName evidence="6">Polysaccharide deacetylase family protein</fullName>
    </submittedName>
</protein>
<evidence type="ECO:0000256" key="4">
    <source>
        <dbReference type="ARBA" id="ARBA00022842"/>
    </source>
</evidence>
<evidence type="ECO:0000256" key="2">
    <source>
        <dbReference type="ARBA" id="ARBA00022723"/>
    </source>
</evidence>
<organism evidence="6 7">
    <name type="scientific">Roseateles aquae</name>
    <dbReference type="NCBI Taxonomy" id="3077235"/>
    <lineage>
        <taxon>Bacteria</taxon>
        <taxon>Pseudomonadati</taxon>
        <taxon>Pseudomonadota</taxon>
        <taxon>Betaproteobacteria</taxon>
        <taxon>Burkholderiales</taxon>
        <taxon>Sphaerotilaceae</taxon>
        <taxon>Roseateles</taxon>
    </lineage>
</organism>
<name>A0ABU3PBH2_9BURK</name>
<dbReference type="PANTHER" id="PTHR31609">
    <property type="entry name" value="YDJC DEACETYLASE FAMILY MEMBER"/>
    <property type="match status" value="1"/>
</dbReference>
<comment type="cofactor">
    <cofactor evidence="1">
        <name>Mg(2+)</name>
        <dbReference type="ChEBI" id="CHEBI:18420"/>
    </cofactor>
</comment>
<dbReference type="SUPFAM" id="SSF88713">
    <property type="entry name" value="Glycoside hydrolase/deacetylase"/>
    <property type="match status" value="1"/>
</dbReference>
<reference evidence="6" key="1">
    <citation type="submission" date="2023-09" db="EMBL/GenBank/DDBJ databases">
        <title>Paucibacter sp. APW11 Genome sequencing and assembly.</title>
        <authorList>
            <person name="Kim I."/>
        </authorList>
    </citation>
    <scope>NUCLEOTIDE SEQUENCE</scope>
    <source>
        <strain evidence="6">APW11</strain>
    </source>
</reference>
<dbReference type="Proteomes" id="UP001246372">
    <property type="component" value="Unassembled WGS sequence"/>
</dbReference>